<sequence>MNVSIIAVGTELLFGQTVNTNATYISNQLNLMGFNVMYHHVVGDNSGRLKALIISTFVESDMIILTGGLGPTQDDLTKEIVAEAMGVDLYFDERCYREVKSYFDDRNRIMAENNRKQAYIPVGAEVFHNEAGTAPAFGIEKDGKCAICLPGPPREMKWLFENCVVDYLKRFSSKQMYYRVIRTIGIGESDLETKLLPIIDNQKDPTIATYAKEGECTLRVASQRETMTEAQLAVENMIREIDKLIGKYIYSYNDEELAEVVVRKLRENKLSLSSAESCTGGMFASCITDVPGASNVFSHGFVTYSETAKAGVLGVDSKIIEECSVVSSEVAVLMAKGAQKSSNSDIAISITGYAGPEADEGRENGNAFIGYACGNKLGNKSGFIEINTKRNDRKWNRNFFKLRMLLVVYNIINDAI</sequence>
<comment type="similarity">
    <text evidence="1">Belongs to the CinA family.</text>
</comment>
<dbReference type="PANTHER" id="PTHR13939:SF0">
    <property type="entry name" value="NMN AMIDOHYDROLASE-LIKE PROTEIN YFAY"/>
    <property type="match status" value="1"/>
</dbReference>
<dbReference type="Gene3D" id="3.40.980.10">
    <property type="entry name" value="MoaB/Mog-like domain"/>
    <property type="match status" value="1"/>
</dbReference>
<dbReference type="SMART" id="SM00852">
    <property type="entry name" value="MoCF_biosynth"/>
    <property type="match status" value="1"/>
</dbReference>
<dbReference type="RefSeq" id="WP_106056860.1">
    <property type="nucleotide sequence ID" value="NZ_CP027228.1"/>
</dbReference>
<proteinExistence type="inferred from homology"/>
<evidence type="ECO:0000259" key="2">
    <source>
        <dbReference type="SMART" id="SM00852"/>
    </source>
</evidence>
<dbReference type="PANTHER" id="PTHR13939">
    <property type="entry name" value="NICOTINAMIDE-NUCLEOTIDE AMIDOHYDROLASE PNCC"/>
    <property type="match status" value="1"/>
</dbReference>
<dbReference type="InterPro" id="IPR001453">
    <property type="entry name" value="MoaB/Mog_dom"/>
</dbReference>
<dbReference type="SUPFAM" id="SSF53218">
    <property type="entry name" value="Molybdenum cofactor biosynthesis proteins"/>
    <property type="match status" value="1"/>
</dbReference>
<feature type="domain" description="MoaB/Mog" evidence="2">
    <location>
        <begin position="4"/>
        <end position="171"/>
    </location>
</feature>
<dbReference type="Proteomes" id="UP000237883">
    <property type="component" value="Chromosome"/>
</dbReference>
<dbReference type="InterPro" id="IPR036653">
    <property type="entry name" value="CinA-like_C"/>
</dbReference>
<dbReference type="Gene3D" id="3.30.70.2860">
    <property type="match status" value="1"/>
</dbReference>
<dbReference type="InterPro" id="IPR041424">
    <property type="entry name" value="CinA_KH"/>
</dbReference>
<dbReference type="InterPro" id="IPR050101">
    <property type="entry name" value="CinA"/>
</dbReference>
<dbReference type="OrthoDB" id="9801454at2"/>
<dbReference type="InterPro" id="IPR008135">
    <property type="entry name" value="Competence-induced_CinA"/>
</dbReference>
<reference evidence="4" key="1">
    <citation type="submission" date="2018-02" db="EMBL/GenBank/DDBJ databases">
        <authorList>
            <person name="Holder M.E."/>
            <person name="Ajami N.J."/>
            <person name="Petrosino J.F."/>
        </authorList>
    </citation>
    <scope>NUCLEOTIDE SEQUENCE [LARGE SCALE GENOMIC DNA]</scope>
    <source>
        <strain evidence="4">CCUG 47132</strain>
    </source>
</reference>
<dbReference type="Pfam" id="PF18146">
    <property type="entry name" value="CinA_KH"/>
    <property type="match status" value="1"/>
</dbReference>
<dbReference type="NCBIfam" id="TIGR00200">
    <property type="entry name" value="cinA_nterm"/>
    <property type="match status" value="1"/>
</dbReference>
<organism evidence="3 4">
    <name type="scientific">Mogibacterium diversum</name>
    <dbReference type="NCBI Taxonomy" id="114527"/>
    <lineage>
        <taxon>Bacteria</taxon>
        <taxon>Bacillati</taxon>
        <taxon>Bacillota</taxon>
        <taxon>Clostridia</taxon>
        <taxon>Peptostreptococcales</taxon>
        <taxon>Anaerovoracaceae</taxon>
        <taxon>Mogibacterium</taxon>
    </lineage>
</organism>
<dbReference type="NCBIfam" id="TIGR00199">
    <property type="entry name" value="PncC_domain"/>
    <property type="match status" value="1"/>
</dbReference>
<dbReference type="EMBL" id="CP027228">
    <property type="protein sequence ID" value="AVM47780.1"/>
    <property type="molecule type" value="Genomic_DNA"/>
</dbReference>
<keyword evidence="4" id="KW-1185">Reference proteome</keyword>
<dbReference type="InterPro" id="IPR008136">
    <property type="entry name" value="CinA_C"/>
</dbReference>
<dbReference type="KEGG" id="mdv:C5Q96_02465"/>
<accession>A0A2S0L3B1</accession>
<dbReference type="GeneID" id="78391118"/>
<dbReference type="Pfam" id="PF02464">
    <property type="entry name" value="CinA"/>
    <property type="match status" value="1"/>
</dbReference>
<evidence type="ECO:0000313" key="3">
    <source>
        <dbReference type="EMBL" id="AVM47780.1"/>
    </source>
</evidence>
<dbReference type="SUPFAM" id="SSF142433">
    <property type="entry name" value="CinA-like"/>
    <property type="match status" value="1"/>
</dbReference>
<dbReference type="Pfam" id="PF00994">
    <property type="entry name" value="MoCF_biosynth"/>
    <property type="match status" value="1"/>
</dbReference>
<dbReference type="HAMAP" id="MF_00226_B">
    <property type="entry name" value="CinA_B"/>
    <property type="match status" value="1"/>
</dbReference>
<evidence type="ECO:0000256" key="1">
    <source>
        <dbReference type="HAMAP-Rule" id="MF_00226"/>
    </source>
</evidence>
<dbReference type="PIRSF" id="PIRSF006728">
    <property type="entry name" value="CinA"/>
    <property type="match status" value="1"/>
</dbReference>
<dbReference type="CDD" id="cd00885">
    <property type="entry name" value="cinA"/>
    <property type="match status" value="1"/>
</dbReference>
<dbReference type="NCBIfam" id="NF001813">
    <property type="entry name" value="PRK00549.1"/>
    <property type="match status" value="1"/>
</dbReference>
<protein>
    <recommendedName>
        <fullName evidence="1">Putative competence-damage inducible protein</fullName>
    </recommendedName>
</protein>
<dbReference type="NCBIfam" id="TIGR00177">
    <property type="entry name" value="molyb_syn"/>
    <property type="match status" value="1"/>
</dbReference>
<name>A0A2S0L3B1_9FIRM</name>
<evidence type="ECO:0000313" key="4">
    <source>
        <dbReference type="Proteomes" id="UP000237883"/>
    </source>
</evidence>
<dbReference type="InterPro" id="IPR036425">
    <property type="entry name" value="MoaB/Mog-like_dom_sf"/>
</dbReference>
<dbReference type="AlphaFoldDB" id="A0A2S0L3B1"/>
<dbReference type="Gene3D" id="3.90.950.20">
    <property type="entry name" value="CinA-like"/>
    <property type="match status" value="1"/>
</dbReference>
<gene>
    <name evidence="1" type="primary">cinA</name>
    <name evidence="3" type="ORF">C5Q96_02465</name>
</gene>